<evidence type="ECO:0000313" key="6">
    <source>
        <dbReference type="EMBL" id="RUR00997.1"/>
    </source>
</evidence>
<dbReference type="OrthoDB" id="9805134at2"/>
<dbReference type="AlphaFoldDB" id="A0A3S1CS17"/>
<organism evidence="6 7">
    <name type="scientific">Labedella endophytica</name>
    <dbReference type="NCBI Taxonomy" id="1523160"/>
    <lineage>
        <taxon>Bacteria</taxon>
        <taxon>Bacillati</taxon>
        <taxon>Actinomycetota</taxon>
        <taxon>Actinomycetes</taxon>
        <taxon>Micrococcales</taxon>
        <taxon>Microbacteriaceae</taxon>
        <taxon>Labedella</taxon>
    </lineage>
</organism>
<dbReference type="EMBL" id="RZGZ01000002">
    <property type="protein sequence ID" value="RUR00997.1"/>
    <property type="molecule type" value="Genomic_DNA"/>
</dbReference>
<dbReference type="InterPro" id="IPR001647">
    <property type="entry name" value="HTH_TetR"/>
</dbReference>
<sequence>MARTQAFERDDVVRAARTVFWRTGFDAASIPELETATGLNRSSLYNTFGSKRGLFDVAVQSYLDEVVRPRLRPLRADRVEHEAILYYLDCLRTAFENLDSPSASNGCLLINTAGSPIARDEEVARIVSDYRSELREAIGAGVTAFMGAPPSPESERLSDSTTGLVVAAFALARVAPGEASRLLQTAREQITAVRAA</sequence>
<dbReference type="Proteomes" id="UP000274909">
    <property type="component" value="Unassembled WGS sequence"/>
</dbReference>
<feature type="domain" description="HTH tetR-type" evidence="5">
    <location>
        <begin position="6"/>
        <end position="66"/>
    </location>
</feature>
<dbReference type="GO" id="GO:0003677">
    <property type="term" value="F:DNA binding"/>
    <property type="evidence" value="ECO:0007669"/>
    <property type="project" value="UniProtKB-UniRule"/>
</dbReference>
<dbReference type="Gene3D" id="1.10.357.10">
    <property type="entry name" value="Tetracycline Repressor, domain 2"/>
    <property type="match status" value="1"/>
</dbReference>
<reference evidence="6 7" key="1">
    <citation type="submission" date="2018-12" db="EMBL/GenBank/DDBJ databases">
        <authorList>
            <person name="Li F."/>
        </authorList>
    </citation>
    <scope>NUCLEOTIDE SEQUENCE [LARGE SCALE GENOMIC DNA]</scope>
    <source>
        <strain evidence="6 7">EGI 6500705</strain>
    </source>
</reference>
<dbReference type="RefSeq" id="WP_127048026.1">
    <property type="nucleotide sequence ID" value="NZ_RZGZ01000002.1"/>
</dbReference>
<evidence type="ECO:0000256" key="4">
    <source>
        <dbReference type="PROSITE-ProRule" id="PRU00335"/>
    </source>
</evidence>
<keyword evidence="3" id="KW-0804">Transcription</keyword>
<dbReference type="PANTHER" id="PTHR47506:SF1">
    <property type="entry name" value="HTH-TYPE TRANSCRIPTIONAL REGULATOR YJDC"/>
    <property type="match status" value="1"/>
</dbReference>
<dbReference type="InterPro" id="IPR009057">
    <property type="entry name" value="Homeodomain-like_sf"/>
</dbReference>
<comment type="caution">
    <text evidence="6">The sequence shown here is derived from an EMBL/GenBank/DDBJ whole genome shotgun (WGS) entry which is preliminary data.</text>
</comment>
<keyword evidence="1" id="KW-0805">Transcription regulation</keyword>
<gene>
    <name evidence="6" type="ORF">ELQ94_05535</name>
</gene>
<dbReference type="InterPro" id="IPR036271">
    <property type="entry name" value="Tet_transcr_reg_TetR-rel_C_sf"/>
</dbReference>
<evidence type="ECO:0000256" key="2">
    <source>
        <dbReference type="ARBA" id="ARBA00023125"/>
    </source>
</evidence>
<evidence type="ECO:0000256" key="3">
    <source>
        <dbReference type="ARBA" id="ARBA00023163"/>
    </source>
</evidence>
<keyword evidence="7" id="KW-1185">Reference proteome</keyword>
<proteinExistence type="predicted"/>
<protein>
    <submittedName>
        <fullName evidence="6">TetR/AcrR family transcriptional regulator</fullName>
    </submittedName>
</protein>
<feature type="DNA-binding region" description="H-T-H motif" evidence="4">
    <location>
        <begin position="29"/>
        <end position="48"/>
    </location>
</feature>
<dbReference type="PROSITE" id="PS50977">
    <property type="entry name" value="HTH_TETR_2"/>
    <property type="match status" value="1"/>
</dbReference>
<accession>A0A3S1CS17</accession>
<dbReference type="SUPFAM" id="SSF48498">
    <property type="entry name" value="Tetracyclin repressor-like, C-terminal domain"/>
    <property type="match status" value="1"/>
</dbReference>
<evidence type="ECO:0000313" key="7">
    <source>
        <dbReference type="Proteomes" id="UP000274909"/>
    </source>
</evidence>
<dbReference type="SUPFAM" id="SSF46689">
    <property type="entry name" value="Homeodomain-like"/>
    <property type="match status" value="1"/>
</dbReference>
<dbReference type="PANTHER" id="PTHR47506">
    <property type="entry name" value="TRANSCRIPTIONAL REGULATORY PROTEIN"/>
    <property type="match status" value="1"/>
</dbReference>
<keyword evidence="2 4" id="KW-0238">DNA-binding</keyword>
<evidence type="ECO:0000259" key="5">
    <source>
        <dbReference type="PROSITE" id="PS50977"/>
    </source>
</evidence>
<evidence type="ECO:0000256" key="1">
    <source>
        <dbReference type="ARBA" id="ARBA00023015"/>
    </source>
</evidence>
<name>A0A3S1CS17_9MICO</name>
<dbReference type="Pfam" id="PF00440">
    <property type="entry name" value="TetR_N"/>
    <property type="match status" value="1"/>
</dbReference>